<sequence length="806" mass="90223">MKSKVLCSFLFLPVLALICLFYVQLVFASLYDRFEYTKHKTTVKMVLKRTTQNRVDELPEPGELVVQWFTPVEQQIDEQQIDEQQAGEQETESENTSGVSLRLCFNRVSNLSTMRSPLNIKLRGGGDEHSLRYEGVGNNKAFVFLQSKDDSGSAHLDYNSGDWYYDASCSVFTNTITGPNRVSITRQNDHLTKYLSKNKLIPYEKPAYDKKSGDLLATGGSFSHHDDKGDFYKRPGGNRGLVVYEWLLKVPDILMTMTGGTNIHEAEPVIYLVVWYDAWRNIEIPIPAHLFSTMQLYNHHRDPAVLGAIGSQPQQTPQQTYEQFMRQNPGLNFRYRYEDLPLSLKELNRIELLPGLPPAPIGRPGGTKQNQEPQSQNTGAEGTTGNRSTNPVSVTQSQDETDKRNDGNNGEKGGGGGEPDGSLCSVCGHPKQTNKLICQNCNSVDNNPQGGGLDVQFVALLQPLSVRLNELPSNKLSTIATIASLANQYTEQNNFERLVNILANCSATKRGTVLKTVNNLLSSNKIAGKAGAAKYIAEITEIYEKSADTPENDEVARLYQQAEQQAFSQARGEERAERVRNEFMQQLDVFVKPLETPWFEDQTQRSGRNTYDIRSTGIRLATPDGARPHSSHTSGGLQVKTGTYHGMSFQQLTAAFSDSFLNRDFTEGQRQELMGYGRIGIEFSLSHELLKSAYPDNTGSGLLTSIYFLPDESGTHLEHRVFNEFNQYDNHPDNRDMDYHIKVTITNEAEGRAANMLMRCINHGKKELPGRVGSGLTVERLIEYGLISIEGNQEVFNKILDMILPK</sequence>
<evidence type="ECO:0000313" key="3">
    <source>
        <dbReference type="Proteomes" id="UP001209854"/>
    </source>
</evidence>
<feature type="compositionally biased region" description="Polar residues" evidence="1">
    <location>
        <begin position="367"/>
        <end position="398"/>
    </location>
</feature>
<gene>
    <name evidence="2" type="ORF">NX722_16480</name>
</gene>
<feature type="region of interest" description="Disordered" evidence="1">
    <location>
        <begin position="355"/>
        <end position="418"/>
    </location>
</feature>
<proteinExistence type="predicted"/>
<organism evidence="2 3">
    <name type="scientific">Endozoicomonas gorgoniicola</name>
    <dbReference type="NCBI Taxonomy" id="1234144"/>
    <lineage>
        <taxon>Bacteria</taxon>
        <taxon>Pseudomonadati</taxon>
        <taxon>Pseudomonadota</taxon>
        <taxon>Gammaproteobacteria</taxon>
        <taxon>Oceanospirillales</taxon>
        <taxon>Endozoicomonadaceae</taxon>
        <taxon>Endozoicomonas</taxon>
    </lineage>
</organism>
<comment type="caution">
    <text evidence="2">The sequence shown here is derived from an EMBL/GenBank/DDBJ whole genome shotgun (WGS) entry which is preliminary data.</text>
</comment>
<evidence type="ECO:0000256" key="1">
    <source>
        <dbReference type="SAM" id="MobiDB-lite"/>
    </source>
</evidence>
<reference evidence="2 3" key="1">
    <citation type="submission" date="2022-10" db="EMBL/GenBank/DDBJ databases">
        <title>High-quality genome sequences of two octocoral-associated bacteria, Endozoicomonas euniceicola EF212 and Endozoicomonas gorgoniicola PS125.</title>
        <authorList>
            <person name="Chiou Y.-J."/>
            <person name="Chen Y.-H."/>
        </authorList>
    </citation>
    <scope>NUCLEOTIDE SEQUENCE [LARGE SCALE GENOMIC DNA]</scope>
    <source>
        <strain evidence="2 3">PS125</strain>
    </source>
</reference>
<dbReference type="EMBL" id="JAPFCC010000001">
    <property type="protein sequence ID" value="MCW7554188.1"/>
    <property type="molecule type" value="Genomic_DNA"/>
</dbReference>
<name>A0ABT3MYM0_9GAMM</name>
<evidence type="ECO:0000313" key="2">
    <source>
        <dbReference type="EMBL" id="MCW7554188.1"/>
    </source>
</evidence>
<protein>
    <submittedName>
        <fullName evidence="2">Uncharacterized protein</fullName>
    </submittedName>
</protein>
<dbReference type="RefSeq" id="WP_262563923.1">
    <property type="nucleotide sequence ID" value="NZ_JAPFCC010000001.1"/>
</dbReference>
<dbReference type="Proteomes" id="UP001209854">
    <property type="component" value="Unassembled WGS sequence"/>
</dbReference>
<accession>A0ABT3MYM0</accession>
<keyword evidence="3" id="KW-1185">Reference proteome</keyword>